<reference evidence="1 2" key="1">
    <citation type="journal article" date="2013" name="Genome Announc.">
        <title>Draft Genome Sequence of the Psychrophilic and Alkaliphilic Rhodonellum psychrophilum Strain GCM71T.</title>
        <authorList>
            <person name="Hauptmann A.L."/>
            <person name="Glaring M.A."/>
            <person name="Hallin P.F."/>
            <person name="Prieme A."/>
            <person name="Stougaard P."/>
        </authorList>
    </citation>
    <scope>NUCLEOTIDE SEQUENCE [LARGE SCALE GENOMIC DNA]</scope>
    <source>
        <strain evidence="1 2">GCM71</strain>
    </source>
</reference>
<evidence type="ECO:0000313" key="2">
    <source>
        <dbReference type="Proteomes" id="UP000016843"/>
    </source>
</evidence>
<evidence type="ECO:0000313" key="1">
    <source>
        <dbReference type="EMBL" id="ERM82033.1"/>
    </source>
</evidence>
<proteinExistence type="predicted"/>
<name>U5BVZ0_9BACT</name>
<gene>
    <name evidence="1" type="ORF">P872_08625</name>
</gene>
<keyword evidence="2" id="KW-1185">Reference proteome</keyword>
<dbReference type="AlphaFoldDB" id="U5BVZ0"/>
<dbReference type="Proteomes" id="UP000016843">
    <property type="component" value="Unassembled WGS sequence"/>
</dbReference>
<comment type="caution">
    <text evidence="1">The sequence shown here is derived from an EMBL/GenBank/DDBJ whole genome shotgun (WGS) entry which is preliminary data.</text>
</comment>
<sequence length="40" mass="4142">MGQQGPELLDLVGGAMGTKTAMAFPGFLMEEVPAYACLPV</sequence>
<protein>
    <submittedName>
        <fullName evidence="1">Uncharacterized protein</fullName>
    </submittedName>
</protein>
<organism evidence="1 2">
    <name type="scientific">Rhodonellum psychrophilum GCM71 = DSM 17998</name>
    <dbReference type="NCBI Taxonomy" id="1123057"/>
    <lineage>
        <taxon>Bacteria</taxon>
        <taxon>Pseudomonadati</taxon>
        <taxon>Bacteroidota</taxon>
        <taxon>Cytophagia</taxon>
        <taxon>Cytophagales</taxon>
        <taxon>Cytophagaceae</taxon>
        <taxon>Rhodonellum</taxon>
    </lineage>
</organism>
<accession>U5BVZ0</accession>
<dbReference type="EMBL" id="AWXR01000034">
    <property type="protein sequence ID" value="ERM82033.1"/>
    <property type="molecule type" value="Genomic_DNA"/>
</dbReference>